<dbReference type="AlphaFoldDB" id="A0A399J554"/>
<dbReference type="OrthoDB" id="9800897at2"/>
<keyword evidence="5" id="KW-1185">Reference proteome</keyword>
<accession>A0A399J554</accession>
<dbReference type="PANTHER" id="PTHR44591:SF25">
    <property type="entry name" value="CHEMOTAXIS TWO-COMPONENT RESPONSE REGULATOR"/>
    <property type="match status" value="1"/>
</dbReference>
<dbReference type="Proteomes" id="UP000265848">
    <property type="component" value="Unassembled WGS sequence"/>
</dbReference>
<dbReference type="SUPFAM" id="SSF52172">
    <property type="entry name" value="CheY-like"/>
    <property type="match status" value="1"/>
</dbReference>
<comment type="caution">
    <text evidence="4">The sequence shown here is derived from an EMBL/GenBank/DDBJ whole genome shotgun (WGS) entry which is preliminary data.</text>
</comment>
<dbReference type="InterPro" id="IPR001789">
    <property type="entry name" value="Sig_transdc_resp-reg_receiver"/>
</dbReference>
<dbReference type="PROSITE" id="PS50110">
    <property type="entry name" value="RESPONSE_REGULATORY"/>
    <property type="match status" value="1"/>
</dbReference>
<dbReference type="InterPro" id="IPR011006">
    <property type="entry name" value="CheY-like_superfamily"/>
</dbReference>
<feature type="modified residue" description="4-aspartylphosphate" evidence="2">
    <location>
        <position position="56"/>
    </location>
</feature>
<dbReference type="Pfam" id="PF00072">
    <property type="entry name" value="Response_reg"/>
    <property type="match status" value="1"/>
</dbReference>
<dbReference type="EMBL" id="QWJJ01000001">
    <property type="protein sequence ID" value="RII40603.1"/>
    <property type="molecule type" value="Genomic_DNA"/>
</dbReference>
<dbReference type="SMART" id="SM00448">
    <property type="entry name" value="REC"/>
    <property type="match status" value="1"/>
</dbReference>
<sequence length="124" mass="13548">MTLTVLAVDDSRTMRDMIRMALMPAGFTVHLAEDGIHGIEVLGGINPDDIDAIITDINMPRMDGFGFIDAVREQDDHRATPILVLTTESSQELKMRAREAGATGWIVKPFDPAKLVKALQMVAG</sequence>
<protein>
    <submittedName>
        <fullName evidence="4">Response regulator</fullName>
    </submittedName>
</protein>
<evidence type="ECO:0000313" key="4">
    <source>
        <dbReference type="EMBL" id="RII40603.1"/>
    </source>
</evidence>
<dbReference type="InterPro" id="IPR050595">
    <property type="entry name" value="Bact_response_regulator"/>
</dbReference>
<dbReference type="RefSeq" id="WP_119397123.1">
    <property type="nucleotide sequence ID" value="NZ_QWJJ01000001.1"/>
</dbReference>
<evidence type="ECO:0000256" key="2">
    <source>
        <dbReference type="PROSITE-ProRule" id="PRU00169"/>
    </source>
</evidence>
<dbReference type="Gene3D" id="3.40.50.2300">
    <property type="match status" value="1"/>
</dbReference>
<proteinExistence type="predicted"/>
<keyword evidence="1 2" id="KW-0597">Phosphoprotein</keyword>
<name>A0A399J554_9RHOB</name>
<dbReference type="GO" id="GO:0000160">
    <property type="term" value="P:phosphorelay signal transduction system"/>
    <property type="evidence" value="ECO:0007669"/>
    <property type="project" value="InterPro"/>
</dbReference>
<organism evidence="4 5">
    <name type="scientific">Pseudooceanicola sediminis</name>
    <dbReference type="NCBI Taxonomy" id="2211117"/>
    <lineage>
        <taxon>Bacteria</taxon>
        <taxon>Pseudomonadati</taxon>
        <taxon>Pseudomonadota</taxon>
        <taxon>Alphaproteobacteria</taxon>
        <taxon>Rhodobacterales</taxon>
        <taxon>Paracoccaceae</taxon>
        <taxon>Pseudooceanicola</taxon>
    </lineage>
</organism>
<dbReference type="PANTHER" id="PTHR44591">
    <property type="entry name" value="STRESS RESPONSE REGULATOR PROTEIN 1"/>
    <property type="match status" value="1"/>
</dbReference>
<evidence type="ECO:0000259" key="3">
    <source>
        <dbReference type="PROSITE" id="PS50110"/>
    </source>
</evidence>
<feature type="domain" description="Response regulatory" evidence="3">
    <location>
        <begin position="4"/>
        <end position="123"/>
    </location>
</feature>
<gene>
    <name evidence="4" type="ORF">DL237_00880</name>
</gene>
<reference evidence="4 5" key="1">
    <citation type="submission" date="2018-08" db="EMBL/GenBank/DDBJ databases">
        <title>Pseudooceanicola sediminis CY03 in the family Rhodobacteracea.</title>
        <authorList>
            <person name="Zhang Y.-J."/>
        </authorList>
    </citation>
    <scope>NUCLEOTIDE SEQUENCE [LARGE SCALE GENOMIC DNA]</scope>
    <source>
        <strain evidence="4 5">CY03</strain>
    </source>
</reference>
<evidence type="ECO:0000313" key="5">
    <source>
        <dbReference type="Proteomes" id="UP000265848"/>
    </source>
</evidence>
<evidence type="ECO:0000256" key="1">
    <source>
        <dbReference type="ARBA" id="ARBA00022553"/>
    </source>
</evidence>